<evidence type="ECO:0000256" key="1">
    <source>
        <dbReference type="SAM" id="MobiDB-lite"/>
    </source>
</evidence>
<dbReference type="EMBL" id="CYYP01000010">
    <property type="protein sequence ID" value="CUO25422.1"/>
    <property type="molecule type" value="Genomic_DNA"/>
</dbReference>
<protein>
    <submittedName>
        <fullName evidence="2">Uncharacterized protein</fullName>
    </submittedName>
</protein>
<name>A0A174DIK4_9ACTN</name>
<evidence type="ECO:0000313" key="2">
    <source>
        <dbReference type="EMBL" id="CUO25422.1"/>
    </source>
</evidence>
<accession>A0A174DIK4</accession>
<gene>
    <name evidence="2" type="ORF">ERS852381_01286</name>
</gene>
<feature type="region of interest" description="Disordered" evidence="1">
    <location>
        <begin position="1"/>
        <end position="33"/>
    </location>
</feature>
<feature type="compositionally biased region" description="Acidic residues" evidence="1">
    <location>
        <begin position="24"/>
        <end position="33"/>
    </location>
</feature>
<evidence type="ECO:0000313" key="3">
    <source>
        <dbReference type="Proteomes" id="UP000095468"/>
    </source>
</evidence>
<organism evidence="2 3">
    <name type="scientific">Collinsella aerofaciens</name>
    <dbReference type="NCBI Taxonomy" id="74426"/>
    <lineage>
        <taxon>Bacteria</taxon>
        <taxon>Bacillati</taxon>
        <taxon>Actinomycetota</taxon>
        <taxon>Coriobacteriia</taxon>
        <taxon>Coriobacteriales</taxon>
        <taxon>Coriobacteriaceae</taxon>
        <taxon>Collinsella</taxon>
    </lineage>
</organism>
<dbReference type="AlphaFoldDB" id="A0A174DIK4"/>
<sequence length="33" mass="3681">MGILSDPTPDHPLMTGERGGMEEVPPEDWEIPF</sequence>
<proteinExistence type="predicted"/>
<reference evidence="2 3" key="1">
    <citation type="submission" date="2015-09" db="EMBL/GenBank/DDBJ databases">
        <authorList>
            <consortium name="Pathogen Informatics"/>
        </authorList>
    </citation>
    <scope>NUCLEOTIDE SEQUENCE [LARGE SCALE GENOMIC DNA]</scope>
    <source>
        <strain evidence="2 3">2789STDY5608823</strain>
    </source>
</reference>
<dbReference type="Proteomes" id="UP000095468">
    <property type="component" value="Unassembled WGS sequence"/>
</dbReference>